<dbReference type="RefSeq" id="WP_039683272.1">
    <property type="nucleotide sequence ID" value="NZ_CP010028.1"/>
</dbReference>
<evidence type="ECO:0000313" key="1">
    <source>
        <dbReference type="EMBL" id="AIZ44863.1"/>
    </source>
</evidence>
<dbReference type="KEGG" id="dsw:QR90_06725"/>
<proteinExistence type="predicted"/>
<gene>
    <name evidence="1" type="ORF">QR90_06725</name>
</gene>
<organism evidence="1 2">
    <name type="scientific">Deinococcus radiopugnans</name>
    <dbReference type="NCBI Taxonomy" id="57497"/>
    <lineage>
        <taxon>Bacteria</taxon>
        <taxon>Thermotogati</taxon>
        <taxon>Deinococcota</taxon>
        <taxon>Deinococci</taxon>
        <taxon>Deinococcales</taxon>
        <taxon>Deinococcaceae</taxon>
        <taxon>Deinococcus</taxon>
    </lineage>
</organism>
<dbReference type="HOGENOM" id="CLU_727084_0_0_0"/>
<dbReference type="Pfam" id="PF25209">
    <property type="entry name" value="Phage_capsid_4"/>
    <property type="match status" value="1"/>
</dbReference>
<dbReference type="Proteomes" id="UP000030634">
    <property type="component" value="Chromosome"/>
</dbReference>
<accession>A0A0A7KK12</accession>
<name>A0A0A7KK12_9DEIO</name>
<dbReference type="EMBL" id="CP010028">
    <property type="protein sequence ID" value="AIZ44863.1"/>
    <property type="molecule type" value="Genomic_DNA"/>
</dbReference>
<dbReference type="AlphaFoldDB" id="A0A0A7KK12"/>
<protein>
    <recommendedName>
        <fullName evidence="3">Major capsid protein</fullName>
    </recommendedName>
</protein>
<dbReference type="STRING" id="1182571.QR90_06725"/>
<sequence>MSVKDIRREFERLADRGTITEARVMPLTLSLVMESAVQAFHQAYFGELLSTEIQNVRGMDHQATDNAMRRAEGLIGDMTAFRKVHTETHTTSDFPLALANARQAAQRPAYTYPESDLLNFAARRTADNFKALKSNRPGSLGHRVLPVRPESTNLQYGQFYTTQDGYTVANYELGLEYTWEAYRNDEMGDFVAAAADLGATARRTRAWVLLDAIFSRADRITVPTPADGPSIANLDAVADYFALRQVNGRATPRVVSDLFVPTNLARKARRTVDTEFTAPMIKNPVYQLGAVHLEDLITEFAPEYGLGANAYIAMDGRAKPLEFAALRGYEGGPKTFTRVVDVQETDMEGNFENHIAAMKVSDNCGGTIRDESSVVIVEDD</sequence>
<evidence type="ECO:0008006" key="3">
    <source>
        <dbReference type="Google" id="ProtNLM"/>
    </source>
</evidence>
<reference evidence="2" key="1">
    <citation type="submission" date="2014-11" db="EMBL/GenBank/DDBJ databases">
        <title>Hymenobacter sp. DG25B genome submission.</title>
        <authorList>
            <person name="Jung H.-Y."/>
            <person name="Kim M.K."/>
            <person name="Srinivasan S."/>
            <person name="Lim S."/>
        </authorList>
    </citation>
    <scope>NUCLEOTIDE SEQUENCE [LARGE SCALE GENOMIC DNA]</scope>
    <source>
        <strain evidence="2">DY59</strain>
    </source>
</reference>
<evidence type="ECO:0000313" key="2">
    <source>
        <dbReference type="Proteomes" id="UP000030634"/>
    </source>
</evidence>